<evidence type="ECO:0000313" key="2">
    <source>
        <dbReference type="EMBL" id="PGH12395.1"/>
    </source>
</evidence>
<evidence type="ECO:0000313" key="3">
    <source>
        <dbReference type="Proteomes" id="UP000223968"/>
    </source>
</evidence>
<reference evidence="2 3" key="1">
    <citation type="submission" date="2017-10" db="EMBL/GenBank/DDBJ databases">
        <title>Comparative genomics in systemic dimorphic fungi from Ajellomycetaceae.</title>
        <authorList>
            <person name="Munoz J.F."/>
            <person name="Mcewen J.G."/>
            <person name="Clay O.K."/>
            <person name="Cuomo C.A."/>
        </authorList>
    </citation>
    <scope>NUCLEOTIDE SEQUENCE [LARGE SCALE GENOMIC DNA]</scope>
    <source>
        <strain evidence="2 3">UAMH5409</strain>
    </source>
</reference>
<keyword evidence="1" id="KW-0732">Signal</keyword>
<evidence type="ECO:0000256" key="1">
    <source>
        <dbReference type="SAM" id="SignalP"/>
    </source>
</evidence>
<proteinExistence type="predicted"/>
<feature type="chain" id="PRO_5012292954" evidence="1">
    <location>
        <begin position="17"/>
        <end position="50"/>
    </location>
</feature>
<name>A0A2B7XTY0_9EURO</name>
<protein>
    <submittedName>
        <fullName evidence="2">Uncharacterized protein</fullName>
    </submittedName>
</protein>
<feature type="signal peptide" evidence="1">
    <location>
        <begin position="1"/>
        <end position="16"/>
    </location>
</feature>
<sequence length="50" mass="5017">MKLTITLFSILAVALAAPAGVDSRSDTAPAMMSAAGEVVPFDPAGVVVKE</sequence>
<comment type="caution">
    <text evidence="2">The sequence shown here is derived from an EMBL/GenBank/DDBJ whole genome shotgun (WGS) entry which is preliminary data.</text>
</comment>
<dbReference type="Proteomes" id="UP000223968">
    <property type="component" value="Unassembled WGS sequence"/>
</dbReference>
<keyword evidence="3" id="KW-1185">Reference proteome</keyword>
<organism evidence="2 3">
    <name type="scientific">Helicocarpus griseus UAMH5409</name>
    <dbReference type="NCBI Taxonomy" id="1447875"/>
    <lineage>
        <taxon>Eukaryota</taxon>
        <taxon>Fungi</taxon>
        <taxon>Dikarya</taxon>
        <taxon>Ascomycota</taxon>
        <taxon>Pezizomycotina</taxon>
        <taxon>Eurotiomycetes</taxon>
        <taxon>Eurotiomycetidae</taxon>
        <taxon>Onygenales</taxon>
        <taxon>Ajellomycetaceae</taxon>
        <taxon>Helicocarpus</taxon>
    </lineage>
</organism>
<dbReference type="OrthoDB" id="4197234at2759"/>
<accession>A0A2B7XTY0</accession>
<dbReference type="AlphaFoldDB" id="A0A2B7XTY0"/>
<gene>
    <name evidence="2" type="ORF">AJ79_04343</name>
</gene>
<dbReference type="EMBL" id="PDNB01000059">
    <property type="protein sequence ID" value="PGH12395.1"/>
    <property type="molecule type" value="Genomic_DNA"/>
</dbReference>